<feature type="transmembrane region" description="Helical" evidence="9">
    <location>
        <begin position="26"/>
        <end position="51"/>
    </location>
</feature>
<keyword evidence="3 9" id="KW-1003">Cell membrane</keyword>
<evidence type="ECO:0000256" key="2">
    <source>
        <dbReference type="ARBA" id="ARBA00022448"/>
    </source>
</evidence>
<evidence type="ECO:0000256" key="9">
    <source>
        <dbReference type="HAMAP-Rule" id="MF_00422"/>
    </source>
</evidence>
<dbReference type="InterPro" id="IPR038379">
    <property type="entry name" value="SecE_sf"/>
</dbReference>
<keyword evidence="2 9" id="KW-0813">Transport</keyword>
<keyword evidence="7 9" id="KW-0811">Translocation</keyword>
<keyword evidence="4 9" id="KW-0812">Transmembrane</keyword>
<comment type="subunit">
    <text evidence="9">Component of the Sec protein translocase complex. Heterotrimer consisting of SecY, SecE and SecG subunits. The heterotrimers can form oligomers, although 1 heterotrimer is thought to be able to translocate proteins. Interacts with the ribosome. Interacts with SecDF, and other proteins may be involved. Interacts with SecA.</text>
</comment>
<dbReference type="RefSeq" id="WP_021330800.1">
    <property type="nucleotide sequence ID" value="NZ_AUZJ01000043.1"/>
</dbReference>
<dbReference type="GO" id="GO:0065002">
    <property type="term" value="P:intracellular protein transmembrane transport"/>
    <property type="evidence" value="ECO:0007669"/>
    <property type="project" value="UniProtKB-UniRule"/>
</dbReference>
<evidence type="ECO:0000256" key="6">
    <source>
        <dbReference type="ARBA" id="ARBA00022989"/>
    </source>
</evidence>
<name>U1F8M3_TRESO</name>
<evidence type="ECO:0000256" key="3">
    <source>
        <dbReference type="ARBA" id="ARBA00022475"/>
    </source>
</evidence>
<reference evidence="12 13" key="1">
    <citation type="submission" date="2013-08" db="EMBL/GenBank/DDBJ databases">
        <authorList>
            <person name="Durkin A.S."/>
            <person name="Haft D.R."/>
            <person name="McCorrison J."/>
            <person name="Torralba M."/>
            <person name="Gillis M."/>
            <person name="Haft D.H."/>
            <person name="Methe B."/>
            <person name="Sutton G."/>
            <person name="Nelson K.E."/>
        </authorList>
    </citation>
    <scope>NUCLEOTIDE SEQUENCE [LARGE SCALE GENOMIC DNA]</scope>
    <source>
        <strain evidence="11 13">ATCC 35536</strain>
        <strain evidence="10 12">VPI DR56BR1116</strain>
    </source>
</reference>
<dbReference type="eggNOG" id="COG0690">
    <property type="taxonomic scope" value="Bacteria"/>
</dbReference>
<dbReference type="STRING" id="1125725.HMPREF1325_2583"/>
<dbReference type="PANTHER" id="PTHR33910">
    <property type="entry name" value="PROTEIN TRANSLOCASE SUBUNIT SECE"/>
    <property type="match status" value="1"/>
</dbReference>
<dbReference type="EMBL" id="AVQI01000084">
    <property type="protein sequence ID" value="ERJ97633.1"/>
    <property type="molecule type" value="Genomic_DNA"/>
</dbReference>
<dbReference type="GO" id="GO:0043952">
    <property type="term" value="P:protein transport by the Sec complex"/>
    <property type="evidence" value="ECO:0007669"/>
    <property type="project" value="UniProtKB-UniRule"/>
</dbReference>
<comment type="function">
    <text evidence="9">Essential subunit of the Sec protein translocation channel SecYEG. Clamps together the 2 halves of SecY. May contact the channel plug during translocation.</text>
</comment>
<dbReference type="EMBL" id="AUZJ01000043">
    <property type="protein sequence ID" value="ERF60402.1"/>
    <property type="molecule type" value="Genomic_DNA"/>
</dbReference>
<keyword evidence="5 9" id="KW-0653">Protein transport</keyword>
<gene>
    <name evidence="9 10" type="primary">secE</name>
    <name evidence="11" type="ORF">HMPREF0860_0369</name>
    <name evidence="10" type="ORF">HMPREF1325_2583</name>
</gene>
<dbReference type="Pfam" id="PF00584">
    <property type="entry name" value="SecE"/>
    <property type="match status" value="1"/>
</dbReference>
<evidence type="ECO:0000313" key="13">
    <source>
        <dbReference type="Proteomes" id="UP000016646"/>
    </source>
</evidence>
<evidence type="ECO:0000256" key="7">
    <source>
        <dbReference type="ARBA" id="ARBA00023010"/>
    </source>
</evidence>
<dbReference type="Gene3D" id="1.20.5.1030">
    <property type="entry name" value="Preprotein translocase secy subunit"/>
    <property type="match status" value="1"/>
</dbReference>
<protein>
    <recommendedName>
        <fullName evidence="9">Protein translocase subunit SecE</fullName>
    </recommendedName>
</protein>
<accession>U1F8M3</accession>
<comment type="caution">
    <text evidence="10">The sequence shown here is derived from an EMBL/GenBank/DDBJ whole genome shotgun (WGS) entry which is preliminary data.</text>
</comment>
<organism evidence="10 12">
    <name type="scientific">Treponema socranskii subsp. socranskii VPI DR56BR1116 = ATCC 35536</name>
    <dbReference type="NCBI Taxonomy" id="1125725"/>
    <lineage>
        <taxon>Bacteria</taxon>
        <taxon>Pseudomonadati</taxon>
        <taxon>Spirochaetota</taxon>
        <taxon>Spirochaetia</taxon>
        <taxon>Spirochaetales</taxon>
        <taxon>Treponemataceae</taxon>
        <taxon>Treponema</taxon>
    </lineage>
</organism>
<dbReference type="Proteomes" id="UP000016412">
    <property type="component" value="Unassembled WGS sequence"/>
</dbReference>
<dbReference type="Proteomes" id="UP000016646">
    <property type="component" value="Unassembled WGS sequence"/>
</dbReference>
<dbReference type="InterPro" id="IPR001901">
    <property type="entry name" value="Translocase_SecE/Sec61-g"/>
</dbReference>
<evidence type="ECO:0000313" key="10">
    <source>
        <dbReference type="EMBL" id="ERF60402.1"/>
    </source>
</evidence>
<dbReference type="HAMAP" id="MF_00422">
    <property type="entry name" value="SecE"/>
    <property type="match status" value="1"/>
</dbReference>
<evidence type="ECO:0000256" key="5">
    <source>
        <dbReference type="ARBA" id="ARBA00022927"/>
    </source>
</evidence>
<evidence type="ECO:0000313" key="12">
    <source>
        <dbReference type="Proteomes" id="UP000016412"/>
    </source>
</evidence>
<dbReference type="PATRIC" id="fig|1125725.3.peg.1755"/>
<keyword evidence="13" id="KW-1185">Reference proteome</keyword>
<dbReference type="PANTHER" id="PTHR33910:SF1">
    <property type="entry name" value="PROTEIN TRANSLOCASE SUBUNIT SECE"/>
    <property type="match status" value="1"/>
</dbReference>
<proteinExistence type="inferred from homology"/>
<evidence type="ECO:0000256" key="4">
    <source>
        <dbReference type="ARBA" id="ARBA00022692"/>
    </source>
</evidence>
<dbReference type="GO" id="GO:0006605">
    <property type="term" value="P:protein targeting"/>
    <property type="evidence" value="ECO:0007669"/>
    <property type="project" value="UniProtKB-UniRule"/>
</dbReference>
<evidence type="ECO:0000256" key="1">
    <source>
        <dbReference type="ARBA" id="ARBA00004370"/>
    </source>
</evidence>
<dbReference type="GO" id="GO:0008320">
    <property type="term" value="F:protein transmembrane transporter activity"/>
    <property type="evidence" value="ECO:0007669"/>
    <property type="project" value="UniProtKB-UniRule"/>
</dbReference>
<sequence>MSKVIQFFRESKAELKKVVWPSRDDVVSSVIVVIISTFIVAVILGLLDLGFTAAFRAIMK</sequence>
<comment type="subcellular location">
    <subcellularLocation>
        <location evidence="9">Cell membrane</location>
        <topology evidence="9">Single-pass membrane protein</topology>
    </subcellularLocation>
    <subcellularLocation>
        <location evidence="1">Membrane</location>
    </subcellularLocation>
</comment>
<evidence type="ECO:0000313" key="11">
    <source>
        <dbReference type="EMBL" id="ERJ97633.1"/>
    </source>
</evidence>
<keyword evidence="8 9" id="KW-0472">Membrane</keyword>
<evidence type="ECO:0000256" key="8">
    <source>
        <dbReference type="ARBA" id="ARBA00023136"/>
    </source>
</evidence>
<dbReference type="InterPro" id="IPR005807">
    <property type="entry name" value="SecE_bac"/>
</dbReference>
<comment type="similarity">
    <text evidence="9">Belongs to the SecE/SEC61-gamma family.</text>
</comment>
<dbReference type="NCBIfam" id="TIGR00964">
    <property type="entry name" value="secE_bact"/>
    <property type="match status" value="1"/>
</dbReference>
<dbReference type="GO" id="GO:0009306">
    <property type="term" value="P:protein secretion"/>
    <property type="evidence" value="ECO:0007669"/>
    <property type="project" value="UniProtKB-UniRule"/>
</dbReference>
<dbReference type="GO" id="GO:0005886">
    <property type="term" value="C:plasma membrane"/>
    <property type="evidence" value="ECO:0007669"/>
    <property type="project" value="UniProtKB-SubCell"/>
</dbReference>
<dbReference type="AlphaFoldDB" id="U1F8M3"/>
<keyword evidence="6 9" id="KW-1133">Transmembrane helix</keyword>